<dbReference type="Pfam" id="PF00884">
    <property type="entry name" value="Sulfatase"/>
    <property type="match status" value="1"/>
</dbReference>
<keyword evidence="5" id="KW-1185">Reference proteome</keyword>
<evidence type="ECO:0000259" key="2">
    <source>
        <dbReference type="Pfam" id="PF00884"/>
    </source>
</evidence>
<dbReference type="Proteomes" id="UP000320390">
    <property type="component" value="Chromosome"/>
</dbReference>
<evidence type="ECO:0000259" key="3">
    <source>
        <dbReference type="Pfam" id="PF11893"/>
    </source>
</evidence>
<dbReference type="SUPFAM" id="SSF53649">
    <property type="entry name" value="Alkaline phosphatase-like"/>
    <property type="match status" value="1"/>
</dbReference>
<feature type="transmembrane region" description="Helical" evidence="1">
    <location>
        <begin position="53"/>
        <end position="77"/>
    </location>
</feature>
<evidence type="ECO:0000313" key="4">
    <source>
        <dbReference type="EMBL" id="QDV08747.1"/>
    </source>
</evidence>
<feature type="transmembrane region" description="Helical" evidence="1">
    <location>
        <begin position="84"/>
        <end position="103"/>
    </location>
</feature>
<dbReference type="CDD" id="cd16148">
    <property type="entry name" value="sulfatase_like"/>
    <property type="match status" value="1"/>
</dbReference>
<dbReference type="AlphaFoldDB" id="A0A518EXF1"/>
<evidence type="ECO:0000256" key="1">
    <source>
        <dbReference type="SAM" id="Phobius"/>
    </source>
</evidence>
<accession>A0A518EXF1</accession>
<dbReference type="RefSeq" id="WP_145201954.1">
    <property type="nucleotide sequence ID" value="NZ_CP036434.1"/>
</dbReference>
<gene>
    <name evidence="4" type="primary">yejM</name>
    <name evidence="4" type="ORF">Poly30_43010</name>
</gene>
<dbReference type="Pfam" id="PF11893">
    <property type="entry name" value="DUF3413"/>
    <property type="match status" value="1"/>
</dbReference>
<dbReference type="InterPro" id="IPR017850">
    <property type="entry name" value="Alkaline_phosphatase_core_sf"/>
</dbReference>
<feature type="domain" description="Inner membrane protein YejM N-terminal" evidence="3">
    <location>
        <begin position="24"/>
        <end position="220"/>
    </location>
</feature>
<dbReference type="Gene3D" id="3.40.720.10">
    <property type="entry name" value="Alkaline Phosphatase, subunit A"/>
    <property type="match status" value="1"/>
</dbReference>
<reference evidence="4 5" key="1">
    <citation type="submission" date="2019-02" db="EMBL/GenBank/DDBJ databases">
        <title>Deep-cultivation of Planctomycetes and their phenomic and genomic characterization uncovers novel biology.</title>
        <authorList>
            <person name="Wiegand S."/>
            <person name="Jogler M."/>
            <person name="Boedeker C."/>
            <person name="Pinto D."/>
            <person name="Vollmers J."/>
            <person name="Rivas-Marin E."/>
            <person name="Kohn T."/>
            <person name="Peeters S.H."/>
            <person name="Heuer A."/>
            <person name="Rast P."/>
            <person name="Oberbeckmann S."/>
            <person name="Bunk B."/>
            <person name="Jeske O."/>
            <person name="Meyerdierks A."/>
            <person name="Storesund J.E."/>
            <person name="Kallscheuer N."/>
            <person name="Luecker S."/>
            <person name="Lage O.M."/>
            <person name="Pohl T."/>
            <person name="Merkel B.J."/>
            <person name="Hornburger P."/>
            <person name="Mueller R.-W."/>
            <person name="Bruemmer F."/>
            <person name="Labrenz M."/>
            <person name="Spormann A.M."/>
            <person name="Op den Camp H."/>
            <person name="Overmann J."/>
            <person name="Amann R."/>
            <person name="Jetten M.S.M."/>
            <person name="Mascher T."/>
            <person name="Medema M.H."/>
            <person name="Devos D.P."/>
            <person name="Kaster A.-K."/>
            <person name="Ovreas L."/>
            <person name="Rohde M."/>
            <person name="Galperin M.Y."/>
            <person name="Jogler C."/>
        </authorList>
    </citation>
    <scope>NUCLEOTIDE SEQUENCE [LARGE SCALE GENOMIC DNA]</scope>
    <source>
        <strain evidence="4 5">Poly30</strain>
    </source>
</reference>
<protein>
    <submittedName>
        <fullName evidence="4">Inner membrane protein YejM</fullName>
    </submittedName>
</protein>
<dbReference type="PIRSF" id="PIRSF004950">
    <property type="entry name" value="Mmb_sulf_HI0842"/>
    <property type="match status" value="1"/>
</dbReference>
<keyword evidence="1" id="KW-0472">Membrane</keyword>
<feature type="transmembrane region" description="Helical" evidence="1">
    <location>
        <begin position="184"/>
        <end position="204"/>
    </location>
</feature>
<feature type="transmembrane region" description="Helical" evidence="1">
    <location>
        <begin position="139"/>
        <end position="163"/>
    </location>
</feature>
<keyword evidence="1" id="KW-1133">Transmembrane helix</keyword>
<feature type="transmembrane region" description="Helical" evidence="1">
    <location>
        <begin position="21"/>
        <end position="41"/>
    </location>
</feature>
<dbReference type="InterPro" id="IPR052701">
    <property type="entry name" value="GAG_Ulvan_Degrading_Sulfatases"/>
</dbReference>
<feature type="domain" description="Sulfatase N-terminal" evidence="2">
    <location>
        <begin position="270"/>
        <end position="558"/>
    </location>
</feature>
<dbReference type="InterPro" id="IPR000917">
    <property type="entry name" value="Sulfatase_N"/>
</dbReference>
<dbReference type="InterPro" id="IPR024588">
    <property type="entry name" value="YejM_N"/>
</dbReference>
<name>A0A518EXF1_9BACT</name>
<keyword evidence="1" id="KW-0812">Transmembrane</keyword>
<sequence length="653" mass="73522">MFRQQEPASPAPTRPALAQGLFRLWLLNVLAGTLVGSLWFFDAPADRAPWIRVYVSLALVSSVAVLALIPGAIYFGILRWVKHWRVACFLAGLAGAWFLAVLYTDTIVYRLLRYHFFDSAVLNVAFTEGSGDSIILGGYIWTTAALVITAITLAQTACAIYFVRRVQRLEAEGERPHFLLRPRTVVLVGFLPSLLFSQTVSAAADVAQNREALRAIQPIPVVPRVRLGQVLEPFLEPSEPRPPELDLLPENAKVNWPHEHPKLAADAPRRNVFICVLDSWRRDMYTPELTPNIHAFSKDARVFDDHLSGGNGTRYGLFTMMYGLHGSYWFPMLAERRAPVMIEALQEEGYDVRVFSSASMNFPEFRDTAWSTVPEANIVDEFPPEMVAWEKDELLSEAFEGWLETREARHDDRPFFTFVLLDAPHQPYTNPGGPYQPSVKELDYIQLGRTTKGPELRDLQLRVRNTYMNSVHHADASAGRFLEALERSGEADNTYMIVTGDHGEEFFECGFWGHTSSFSPEQVQVPFLFRGPGIDPGLETRPTSHLDVSNTLLELLGADPSIRADYSLGMDLLNPVEQRERVVAGWSDIGLWTDSGIFDLPLSAPGLGGWVEEIDCYDRQWNPLMDLAARCRAERKALEQMAVECVRFLDVPH</sequence>
<dbReference type="OrthoDB" id="9766107at2"/>
<dbReference type="PANTHER" id="PTHR43751:SF3">
    <property type="entry name" value="SULFATASE N-TERMINAL DOMAIN-CONTAINING PROTEIN"/>
    <property type="match status" value="1"/>
</dbReference>
<dbReference type="PANTHER" id="PTHR43751">
    <property type="entry name" value="SULFATASE"/>
    <property type="match status" value="1"/>
</dbReference>
<proteinExistence type="predicted"/>
<evidence type="ECO:0000313" key="5">
    <source>
        <dbReference type="Proteomes" id="UP000320390"/>
    </source>
</evidence>
<organism evidence="4 5">
    <name type="scientific">Saltatorellus ferox</name>
    <dbReference type="NCBI Taxonomy" id="2528018"/>
    <lineage>
        <taxon>Bacteria</taxon>
        <taxon>Pseudomonadati</taxon>
        <taxon>Planctomycetota</taxon>
        <taxon>Planctomycetia</taxon>
        <taxon>Planctomycetia incertae sedis</taxon>
        <taxon>Saltatorellus</taxon>
    </lineage>
</organism>
<dbReference type="EMBL" id="CP036434">
    <property type="protein sequence ID" value="QDV08747.1"/>
    <property type="molecule type" value="Genomic_DNA"/>
</dbReference>
<dbReference type="InterPro" id="IPR012159">
    <property type="entry name" value="YejM-like"/>
</dbReference>